<evidence type="ECO:0000256" key="2">
    <source>
        <dbReference type="ARBA" id="ARBA00023224"/>
    </source>
</evidence>
<evidence type="ECO:0000259" key="4">
    <source>
        <dbReference type="PROSITE" id="PS50111"/>
    </source>
</evidence>
<dbReference type="PANTHER" id="PTHR32089">
    <property type="entry name" value="METHYL-ACCEPTING CHEMOTAXIS PROTEIN MCPB"/>
    <property type="match status" value="1"/>
</dbReference>
<dbReference type="Pfam" id="PF00015">
    <property type="entry name" value="MCPsignal"/>
    <property type="match status" value="1"/>
</dbReference>
<dbReference type="PROSITE" id="PS50111">
    <property type="entry name" value="CHEMOTAXIS_TRANSDUC_2"/>
    <property type="match status" value="1"/>
</dbReference>
<protein>
    <submittedName>
        <fullName evidence="5">Chemotaxis sensory transducer protein</fullName>
    </submittedName>
</protein>
<keyword evidence="6" id="KW-1185">Reference proteome</keyword>
<dbReference type="EMBL" id="BMZM01000001">
    <property type="protein sequence ID" value="GHC15093.1"/>
    <property type="molecule type" value="Genomic_DNA"/>
</dbReference>
<dbReference type="SMART" id="SM01204">
    <property type="entry name" value="FIST_C"/>
    <property type="match status" value="1"/>
</dbReference>
<dbReference type="PANTHER" id="PTHR32089:SF112">
    <property type="entry name" value="LYSOZYME-LIKE PROTEIN-RELATED"/>
    <property type="match status" value="1"/>
</dbReference>
<evidence type="ECO:0000313" key="6">
    <source>
        <dbReference type="Proteomes" id="UP000604243"/>
    </source>
</evidence>
<dbReference type="Pfam" id="PF10442">
    <property type="entry name" value="FIST_C"/>
    <property type="match status" value="1"/>
</dbReference>
<dbReference type="SUPFAM" id="SSF58104">
    <property type="entry name" value="Methyl-accepting chemotaxis protein (MCP) signaling domain"/>
    <property type="match status" value="1"/>
</dbReference>
<comment type="subcellular location">
    <subcellularLocation>
        <location evidence="1">Membrane</location>
    </subcellularLocation>
</comment>
<feature type="domain" description="Methyl-accepting transducer" evidence="4">
    <location>
        <begin position="479"/>
        <end position="644"/>
    </location>
</feature>
<name>A0ABQ3F9M8_9GAMM</name>
<keyword evidence="2 3" id="KW-0807">Transducer</keyword>
<evidence type="ECO:0000256" key="3">
    <source>
        <dbReference type="PROSITE-ProRule" id="PRU00284"/>
    </source>
</evidence>
<gene>
    <name evidence="5" type="ORF">GCM10010082_01950</name>
</gene>
<proteinExistence type="predicted"/>
<dbReference type="InterPro" id="IPR004089">
    <property type="entry name" value="MCPsignal_dom"/>
</dbReference>
<dbReference type="SMART" id="SM00897">
    <property type="entry name" value="FIST"/>
    <property type="match status" value="1"/>
</dbReference>
<comment type="caution">
    <text evidence="5">The sequence shown here is derived from an EMBL/GenBank/DDBJ whole genome shotgun (WGS) entry which is preliminary data.</text>
</comment>
<dbReference type="InterPro" id="IPR013702">
    <property type="entry name" value="FIST_domain_N"/>
</dbReference>
<evidence type="ECO:0000256" key="1">
    <source>
        <dbReference type="ARBA" id="ARBA00004370"/>
    </source>
</evidence>
<dbReference type="Pfam" id="PF08495">
    <property type="entry name" value="FIST"/>
    <property type="match status" value="1"/>
</dbReference>
<sequence length="655" mass="72675">MDMFKRLTRGKEAQLVRTSSERLVQDAAPLRDAALIMGFVSASVDMDRVQRTLSALAPHAELALSLTAGELCSLTGEPLYLPAGGDTIVLQGWGKALIESVHVARVPLHCEDLRTGQPMMDMEERVRRIRQSLDRLQVPFALDHRDTVAITLVDGLSNSENFLMRAIYESARFPLVFIGGSSGGPLDFSHTRLGDKNGTFDSHALIVFVRIRKPYRYSIFKTQNFKATGTHFVAGECRPELRTLHSVIDGKSGRLMDFIGALCRHFDCDESRLEEHLKRYTFAIRINDELFVRSILKFDFDKRQAHFACDISCGDVLELVESQHFSARTAEDFARHHQGKGRLVAGLLNDCILRRLNNGAELDRVKAFDGLPVGGFSTFGELLGVNVNQTLSMLLIYQPAAGFSDDYVDRFPIRYASFQGYFKEAEIKRLQMMNNMKSQLIHSLEDYRRFTENVMNDFPRLQSSMSTFSTMIEDVTGLVNQFSSDMGESSQTTSDIGDRIGALNDSAIQAKSLLTTIGAIAQQTNLLALNAAVEAARAGEQGRGFAVVATEVRSLAGRTQESLNQISAVINRVQGSVDAVNTRLEAMTQMVAAFSQQGINLQNTIEASRSQASHSSNDLARMLASTAQIHERMQEDAVHLEDIIRLSQYAEGQVA</sequence>
<reference evidence="6" key="1">
    <citation type="journal article" date="2019" name="Int. J. Syst. Evol. Microbiol.">
        <title>The Global Catalogue of Microorganisms (GCM) 10K type strain sequencing project: providing services to taxonomists for standard genome sequencing and annotation.</title>
        <authorList>
            <consortium name="The Broad Institute Genomics Platform"/>
            <consortium name="The Broad Institute Genome Sequencing Center for Infectious Disease"/>
            <person name="Wu L."/>
            <person name="Ma J."/>
        </authorList>
    </citation>
    <scope>NUCLEOTIDE SEQUENCE [LARGE SCALE GENOMIC DNA]</scope>
    <source>
        <strain evidence="6">KCTC 42082</strain>
    </source>
</reference>
<accession>A0ABQ3F9M8</accession>
<dbReference type="InterPro" id="IPR019494">
    <property type="entry name" value="FIST_C"/>
</dbReference>
<organism evidence="5 6">
    <name type="scientific">Kushneria pakistanensis</name>
    <dbReference type="NCBI Taxonomy" id="1508770"/>
    <lineage>
        <taxon>Bacteria</taxon>
        <taxon>Pseudomonadati</taxon>
        <taxon>Pseudomonadota</taxon>
        <taxon>Gammaproteobacteria</taxon>
        <taxon>Oceanospirillales</taxon>
        <taxon>Halomonadaceae</taxon>
        <taxon>Kushneria</taxon>
    </lineage>
</organism>
<evidence type="ECO:0000313" key="5">
    <source>
        <dbReference type="EMBL" id="GHC15093.1"/>
    </source>
</evidence>
<dbReference type="Gene3D" id="1.10.287.950">
    <property type="entry name" value="Methyl-accepting chemotaxis protein"/>
    <property type="match status" value="1"/>
</dbReference>
<dbReference type="Proteomes" id="UP000604243">
    <property type="component" value="Unassembled WGS sequence"/>
</dbReference>
<dbReference type="SMART" id="SM00283">
    <property type="entry name" value="MA"/>
    <property type="match status" value="1"/>
</dbReference>